<keyword evidence="3" id="KW-1185">Reference proteome</keyword>
<dbReference type="Proteomes" id="UP001610446">
    <property type="component" value="Unassembled WGS sequence"/>
</dbReference>
<feature type="chain" id="PRO_5045125786" evidence="1">
    <location>
        <begin position="18"/>
        <end position="140"/>
    </location>
</feature>
<dbReference type="EMBL" id="JBFXLU010000130">
    <property type="protein sequence ID" value="KAL2839662.1"/>
    <property type="molecule type" value="Genomic_DNA"/>
</dbReference>
<evidence type="ECO:0000313" key="3">
    <source>
        <dbReference type="Proteomes" id="UP001610446"/>
    </source>
</evidence>
<comment type="caution">
    <text evidence="2">The sequence shown here is derived from an EMBL/GenBank/DDBJ whole genome shotgun (WGS) entry which is preliminary data.</text>
</comment>
<gene>
    <name evidence="2" type="ORF">BJY01DRAFT_250391</name>
</gene>
<evidence type="ECO:0000313" key="2">
    <source>
        <dbReference type="EMBL" id="KAL2839662.1"/>
    </source>
</evidence>
<name>A0ABR4JHY4_9EURO</name>
<feature type="signal peptide" evidence="1">
    <location>
        <begin position="1"/>
        <end position="17"/>
    </location>
</feature>
<evidence type="ECO:0000256" key="1">
    <source>
        <dbReference type="SAM" id="SignalP"/>
    </source>
</evidence>
<reference evidence="2 3" key="1">
    <citation type="submission" date="2024-07" db="EMBL/GenBank/DDBJ databases">
        <title>Section-level genome sequencing and comparative genomics of Aspergillus sections Usti and Cavernicolus.</title>
        <authorList>
            <consortium name="Lawrence Berkeley National Laboratory"/>
            <person name="Nybo J.L."/>
            <person name="Vesth T.C."/>
            <person name="Theobald S."/>
            <person name="Frisvad J.C."/>
            <person name="Larsen T.O."/>
            <person name="Kjaerboelling I."/>
            <person name="Rothschild-Mancinelli K."/>
            <person name="Lyhne E.K."/>
            <person name="Kogle M.E."/>
            <person name="Barry K."/>
            <person name="Clum A."/>
            <person name="Na H."/>
            <person name="Ledsgaard L."/>
            <person name="Lin J."/>
            <person name="Lipzen A."/>
            <person name="Kuo A."/>
            <person name="Riley R."/>
            <person name="Mondo S."/>
            <person name="Labutti K."/>
            <person name="Haridas S."/>
            <person name="Pangalinan J."/>
            <person name="Salamov A.A."/>
            <person name="Simmons B.A."/>
            <person name="Magnuson J.K."/>
            <person name="Chen J."/>
            <person name="Drula E."/>
            <person name="Henrissat B."/>
            <person name="Wiebenga A."/>
            <person name="Lubbers R.J."/>
            <person name="Gomes A.C."/>
            <person name="Makela M.R."/>
            <person name="Stajich J."/>
            <person name="Grigoriev I.V."/>
            <person name="Mortensen U.H."/>
            <person name="De Vries R.P."/>
            <person name="Baker S.E."/>
            <person name="Andersen M.R."/>
        </authorList>
    </citation>
    <scope>NUCLEOTIDE SEQUENCE [LARGE SCALE GENOMIC DNA]</scope>
    <source>
        <strain evidence="2 3">CBS 123904</strain>
    </source>
</reference>
<accession>A0ABR4JHY4</accession>
<keyword evidence="1" id="KW-0732">Signal</keyword>
<sequence>MYFTLPLLAGIIATASALDCLSPPAPSPLNLCKPWTVRWDYVDSDPTQFCIYLSNYELSGGALPHAIQVAGPVNRNDRQASIPGACRPELGISQHRVWLSACGAPLTIFDQCNPLSIQQPCCWLRRVDARAREAEVEVEQ</sequence>
<protein>
    <submittedName>
        <fullName evidence="2">Uncharacterized protein</fullName>
    </submittedName>
</protein>
<organism evidence="2 3">
    <name type="scientific">Aspergillus pseudoustus</name>
    <dbReference type="NCBI Taxonomy" id="1810923"/>
    <lineage>
        <taxon>Eukaryota</taxon>
        <taxon>Fungi</taxon>
        <taxon>Dikarya</taxon>
        <taxon>Ascomycota</taxon>
        <taxon>Pezizomycotina</taxon>
        <taxon>Eurotiomycetes</taxon>
        <taxon>Eurotiomycetidae</taxon>
        <taxon>Eurotiales</taxon>
        <taxon>Aspergillaceae</taxon>
        <taxon>Aspergillus</taxon>
        <taxon>Aspergillus subgen. Nidulantes</taxon>
    </lineage>
</organism>
<proteinExistence type="predicted"/>